<evidence type="ECO:0000256" key="10">
    <source>
        <dbReference type="ARBA" id="ARBA00052330"/>
    </source>
</evidence>
<evidence type="ECO:0000256" key="17">
    <source>
        <dbReference type="ARBA" id="ARBA00080570"/>
    </source>
</evidence>
<comment type="similarity">
    <text evidence="12 18">Belongs to the ThiI family.</text>
</comment>
<accession>A0A345DRB4</accession>
<dbReference type="GO" id="GO:0005829">
    <property type="term" value="C:cytosol"/>
    <property type="evidence" value="ECO:0007669"/>
    <property type="project" value="TreeGrafter"/>
</dbReference>
<dbReference type="HAMAP" id="MF_00021">
    <property type="entry name" value="ThiI"/>
    <property type="match status" value="1"/>
</dbReference>
<dbReference type="Gene3D" id="3.30.2130.30">
    <property type="match status" value="1"/>
</dbReference>
<dbReference type="InterPro" id="IPR003720">
    <property type="entry name" value="tRNA_STrfase"/>
</dbReference>
<dbReference type="SMART" id="SM00981">
    <property type="entry name" value="THUMP"/>
    <property type="match status" value="1"/>
</dbReference>
<keyword evidence="21" id="KW-1185">Reference proteome</keyword>
<comment type="catalytic activity">
    <reaction evidence="10 18">
        <text>[ThiS sulfur-carrier protein]-C-terminal Gly-Gly-AMP + S-sulfanyl-L-cysteinyl-[cysteine desulfurase] + AH2 = [ThiS sulfur-carrier protein]-C-terminal-Gly-aminoethanethioate + L-cysteinyl-[cysteine desulfurase] + A + AMP + 2 H(+)</text>
        <dbReference type="Rhea" id="RHEA:43340"/>
        <dbReference type="Rhea" id="RHEA-COMP:12157"/>
        <dbReference type="Rhea" id="RHEA-COMP:12158"/>
        <dbReference type="Rhea" id="RHEA-COMP:12910"/>
        <dbReference type="Rhea" id="RHEA-COMP:19908"/>
        <dbReference type="ChEBI" id="CHEBI:13193"/>
        <dbReference type="ChEBI" id="CHEBI:15378"/>
        <dbReference type="ChEBI" id="CHEBI:17499"/>
        <dbReference type="ChEBI" id="CHEBI:29950"/>
        <dbReference type="ChEBI" id="CHEBI:61963"/>
        <dbReference type="ChEBI" id="CHEBI:90618"/>
        <dbReference type="ChEBI" id="CHEBI:232372"/>
        <dbReference type="ChEBI" id="CHEBI:456215"/>
    </reaction>
</comment>
<dbReference type="InterPro" id="IPR014729">
    <property type="entry name" value="Rossmann-like_a/b/a_fold"/>
</dbReference>
<evidence type="ECO:0000256" key="18">
    <source>
        <dbReference type="HAMAP-Rule" id="MF_00021"/>
    </source>
</evidence>
<evidence type="ECO:0000256" key="13">
    <source>
        <dbReference type="ARBA" id="ARBA00066827"/>
    </source>
</evidence>
<keyword evidence="6 18" id="KW-0067">ATP-binding</keyword>
<dbReference type="UniPathway" id="UPA00060"/>
<comment type="subcellular location">
    <subcellularLocation>
        <location evidence="1 18">Cytoplasm</location>
    </subcellularLocation>
</comment>
<keyword evidence="4 18" id="KW-0808">Transferase</keyword>
<dbReference type="GO" id="GO:0009229">
    <property type="term" value="P:thiamine diphosphate biosynthetic process"/>
    <property type="evidence" value="ECO:0007669"/>
    <property type="project" value="UniProtKB-UniRule"/>
</dbReference>
<feature type="binding site" evidence="18">
    <location>
        <begin position="186"/>
        <end position="187"/>
    </location>
    <ligand>
        <name>ATP</name>
        <dbReference type="ChEBI" id="CHEBI:30616"/>
    </ligand>
</feature>
<dbReference type="KEGG" id="sphh:SDAV_001806"/>
<comment type="function">
    <text evidence="11 18">Catalyzes the ATP-dependent transfer of a sulfur to tRNA to produce 4-thiouridine in position 8 of tRNAs, which functions as a near-UV photosensor. Also catalyzes the transfer of sulfur to the sulfur carrier protein ThiS, forming ThiS-thiocarboxylate. This is a step in the synthesis of thiazole, in the thiamine biosynthesis pathway. The sulfur is donated as persulfide by IscS.</text>
</comment>
<dbReference type="CDD" id="cd01712">
    <property type="entry name" value="PPase_ThiI"/>
    <property type="match status" value="1"/>
</dbReference>
<dbReference type="EC" id="2.8.1.4" evidence="13 18"/>
<dbReference type="InterPro" id="IPR049961">
    <property type="entry name" value="ThiI_N"/>
</dbReference>
<keyword evidence="3 18" id="KW-0820">tRNA-binding</keyword>
<dbReference type="GO" id="GO:0140741">
    <property type="term" value="F:tRNA-uracil-4 sulfurtransferase activity"/>
    <property type="evidence" value="ECO:0007669"/>
    <property type="project" value="UniProtKB-EC"/>
</dbReference>
<dbReference type="Pfam" id="PF02568">
    <property type="entry name" value="ThiI"/>
    <property type="match status" value="1"/>
</dbReference>
<evidence type="ECO:0000256" key="8">
    <source>
        <dbReference type="ARBA" id="ARBA00022977"/>
    </source>
</evidence>
<keyword evidence="5 18" id="KW-0547">Nucleotide-binding</keyword>
<reference evidence="21" key="1">
    <citation type="submission" date="2018-07" db="EMBL/GenBank/DDBJ databases">
        <title>Complete Genome Sequence of Spiroplasma phoeniceum.</title>
        <authorList>
            <person name="Davis R.E."/>
            <person name="Shao J.Y."/>
            <person name="Zhao Y."/>
            <person name="Silver A."/>
            <person name="Stump z."/>
            <person name="Gasparich G."/>
        </authorList>
    </citation>
    <scope>NUCLEOTIDE SEQUENCE [LARGE SCALE GENOMIC DNA]</scope>
    <source>
        <strain evidence="21">P40</strain>
    </source>
</reference>
<dbReference type="FunFam" id="3.40.50.620:FF:000053">
    <property type="entry name" value="Probable tRNA sulfurtransferase"/>
    <property type="match status" value="1"/>
</dbReference>
<dbReference type="Gene3D" id="3.40.50.620">
    <property type="entry name" value="HUPs"/>
    <property type="match status" value="1"/>
</dbReference>
<comment type="pathway">
    <text evidence="18">Cofactor biosynthesis; thiamine diphosphate biosynthesis.</text>
</comment>
<dbReference type="GO" id="GO:0004810">
    <property type="term" value="F:CCA tRNA nucleotidyltransferase activity"/>
    <property type="evidence" value="ECO:0007669"/>
    <property type="project" value="InterPro"/>
</dbReference>
<feature type="binding site" evidence="18">
    <location>
        <position position="301"/>
    </location>
    <ligand>
        <name>ATP</name>
        <dbReference type="ChEBI" id="CHEBI:30616"/>
    </ligand>
</feature>
<dbReference type="PANTHER" id="PTHR43209:SF1">
    <property type="entry name" value="TRNA SULFURTRANSFERASE"/>
    <property type="match status" value="1"/>
</dbReference>
<evidence type="ECO:0000256" key="12">
    <source>
        <dbReference type="ARBA" id="ARBA00061472"/>
    </source>
</evidence>
<evidence type="ECO:0000256" key="16">
    <source>
        <dbReference type="ARBA" id="ARBA00077849"/>
    </source>
</evidence>
<feature type="binding site" evidence="18">
    <location>
        <position position="292"/>
    </location>
    <ligand>
        <name>ATP</name>
        <dbReference type="ChEBI" id="CHEBI:30616"/>
    </ligand>
</feature>
<dbReference type="InterPro" id="IPR054173">
    <property type="entry name" value="ThiI_fer"/>
</dbReference>
<dbReference type="Pfam" id="PF22025">
    <property type="entry name" value="ThiI_fer"/>
    <property type="match status" value="1"/>
</dbReference>
<sequence>MDYKMNFDVILIRYGELTTKGKNRNNFTRVLVNNIKTKLTWYENQYQIKKEFDRLFIELLDATVSMEIVNIVKNVFGSSSLSLAKKVACDLSEIANCAINIVNYYQPATFKLEVRRNDKAFPLTSTEIKQQLAPKILQQTKVKVDVHQPVLQIDVEVRRTFTYVFVNKIKTIGGLPFGISGRGLVMLSGGIDSPVAAFLTMKRGMNIEYLHFATPPHTTEEALQKVKTLVQKLNYYAVQNQQRLHVVNFSMLQHELMHIPDASYRIIIMRRMFYRIANLLAKDLKCQAIITGESLGQVASQTIESINTINDVSTLPILRPLLCFDKNEIIDIAKQIDTYQTSILPFEDCCSLFVPKNPVTKPRLKQAEFQEKNLMWTEIIDVIIKKNITTYVVGKDVIYEEEN</sequence>
<evidence type="ECO:0000256" key="2">
    <source>
        <dbReference type="ARBA" id="ARBA00022490"/>
    </source>
</evidence>
<dbReference type="GO" id="GO:0052837">
    <property type="term" value="P:thiazole biosynthetic process"/>
    <property type="evidence" value="ECO:0007669"/>
    <property type="project" value="TreeGrafter"/>
</dbReference>
<dbReference type="GO" id="GO:0002937">
    <property type="term" value="P:tRNA 4-thiouridine biosynthesis"/>
    <property type="evidence" value="ECO:0007669"/>
    <property type="project" value="TreeGrafter"/>
</dbReference>
<dbReference type="PANTHER" id="PTHR43209">
    <property type="entry name" value="TRNA SULFURTRANSFERASE"/>
    <property type="match status" value="1"/>
</dbReference>
<dbReference type="InterPro" id="IPR050102">
    <property type="entry name" value="tRNA_sulfurtransferase_ThiI"/>
</dbReference>
<evidence type="ECO:0000313" key="20">
    <source>
        <dbReference type="EMBL" id="AXF96755.1"/>
    </source>
</evidence>
<evidence type="ECO:0000256" key="9">
    <source>
        <dbReference type="ARBA" id="ARBA00050570"/>
    </source>
</evidence>
<evidence type="ECO:0000256" key="6">
    <source>
        <dbReference type="ARBA" id="ARBA00022840"/>
    </source>
</evidence>
<dbReference type="GO" id="GO:0005524">
    <property type="term" value="F:ATP binding"/>
    <property type="evidence" value="ECO:0007669"/>
    <property type="project" value="UniProtKB-UniRule"/>
</dbReference>
<dbReference type="PROSITE" id="PS51165">
    <property type="entry name" value="THUMP"/>
    <property type="match status" value="1"/>
</dbReference>
<dbReference type="GO" id="GO:0000049">
    <property type="term" value="F:tRNA binding"/>
    <property type="evidence" value="ECO:0007669"/>
    <property type="project" value="UniProtKB-UniRule"/>
</dbReference>
<keyword evidence="7 18" id="KW-0694">RNA-binding</keyword>
<name>A0A345DRB4_9MOLU</name>
<feature type="domain" description="THUMP" evidence="19">
    <location>
        <begin position="66"/>
        <end position="168"/>
    </location>
</feature>
<evidence type="ECO:0000256" key="14">
    <source>
        <dbReference type="ARBA" id="ARBA00071867"/>
    </source>
</evidence>
<dbReference type="InterPro" id="IPR049962">
    <property type="entry name" value="THUMP_ThiI"/>
</dbReference>
<dbReference type="AlphaFoldDB" id="A0A345DRB4"/>
<dbReference type="SUPFAM" id="SSF52402">
    <property type="entry name" value="Adenine nucleotide alpha hydrolases-like"/>
    <property type="match status" value="1"/>
</dbReference>
<dbReference type="Pfam" id="PF02926">
    <property type="entry name" value="THUMP"/>
    <property type="match status" value="1"/>
</dbReference>
<evidence type="ECO:0000256" key="3">
    <source>
        <dbReference type="ARBA" id="ARBA00022555"/>
    </source>
</evidence>
<dbReference type="SUPFAM" id="SSF143437">
    <property type="entry name" value="THUMP domain-like"/>
    <property type="match status" value="1"/>
</dbReference>
<keyword evidence="2 18" id="KW-0963">Cytoplasm</keyword>
<evidence type="ECO:0000313" key="21">
    <source>
        <dbReference type="Proteomes" id="UP000253689"/>
    </source>
</evidence>
<evidence type="ECO:0000256" key="1">
    <source>
        <dbReference type="ARBA" id="ARBA00004496"/>
    </source>
</evidence>
<evidence type="ECO:0000256" key="5">
    <source>
        <dbReference type="ARBA" id="ARBA00022741"/>
    </source>
</evidence>
<organism evidence="20 21">
    <name type="scientific">Spiroplasma phoeniceum P40</name>
    <dbReference type="NCBI Taxonomy" id="1276259"/>
    <lineage>
        <taxon>Bacteria</taxon>
        <taxon>Bacillati</taxon>
        <taxon>Mycoplasmatota</taxon>
        <taxon>Mollicutes</taxon>
        <taxon>Entomoplasmatales</taxon>
        <taxon>Spiroplasmataceae</taxon>
        <taxon>Spiroplasma</taxon>
    </lineage>
</organism>
<evidence type="ECO:0000256" key="4">
    <source>
        <dbReference type="ARBA" id="ARBA00022679"/>
    </source>
</evidence>
<keyword evidence="8 18" id="KW-0784">Thiamine biosynthesis</keyword>
<dbReference type="CDD" id="cd11716">
    <property type="entry name" value="THUMP_ThiI"/>
    <property type="match status" value="1"/>
</dbReference>
<dbReference type="InterPro" id="IPR020536">
    <property type="entry name" value="ThiI_AANH"/>
</dbReference>
<dbReference type="InterPro" id="IPR004114">
    <property type="entry name" value="THUMP_dom"/>
</dbReference>
<proteinExistence type="inferred from homology"/>
<feature type="binding site" evidence="18">
    <location>
        <begin position="211"/>
        <end position="212"/>
    </location>
    <ligand>
        <name>ATP</name>
        <dbReference type="ChEBI" id="CHEBI:30616"/>
    </ligand>
</feature>
<evidence type="ECO:0000256" key="7">
    <source>
        <dbReference type="ARBA" id="ARBA00022884"/>
    </source>
</evidence>
<protein>
    <recommendedName>
        <fullName evidence="14 18">Probable tRNA sulfurtransferase</fullName>
        <ecNumber evidence="13 18">2.8.1.4</ecNumber>
    </recommendedName>
    <alternativeName>
        <fullName evidence="15 18">Sulfur carrier protein ThiS sulfurtransferase</fullName>
    </alternativeName>
    <alternativeName>
        <fullName evidence="16 18">Thiamine biosynthesis protein ThiI</fullName>
    </alternativeName>
    <alternativeName>
        <fullName evidence="17 18">tRNA 4-thiouridine synthase</fullName>
    </alternativeName>
</protein>
<dbReference type="Proteomes" id="UP000253689">
    <property type="component" value="Chromosome"/>
</dbReference>
<comment type="catalytic activity">
    <reaction evidence="9 18">
        <text>[ThiI sulfur-carrier protein]-S-sulfanyl-L-cysteine + a uridine in tRNA + 2 reduced [2Fe-2S]-[ferredoxin] + ATP + H(+) = [ThiI sulfur-carrier protein]-L-cysteine + a 4-thiouridine in tRNA + 2 oxidized [2Fe-2S]-[ferredoxin] + AMP + diphosphate</text>
        <dbReference type="Rhea" id="RHEA:24176"/>
        <dbReference type="Rhea" id="RHEA-COMP:10000"/>
        <dbReference type="Rhea" id="RHEA-COMP:10001"/>
        <dbReference type="Rhea" id="RHEA-COMP:13337"/>
        <dbReference type="Rhea" id="RHEA-COMP:13338"/>
        <dbReference type="Rhea" id="RHEA-COMP:13339"/>
        <dbReference type="Rhea" id="RHEA-COMP:13340"/>
        <dbReference type="ChEBI" id="CHEBI:15378"/>
        <dbReference type="ChEBI" id="CHEBI:29950"/>
        <dbReference type="ChEBI" id="CHEBI:30616"/>
        <dbReference type="ChEBI" id="CHEBI:33019"/>
        <dbReference type="ChEBI" id="CHEBI:33737"/>
        <dbReference type="ChEBI" id="CHEBI:33738"/>
        <dbReference type="ChEBI" id="CHEBI:61963"/>
        <dbReference type="ChEBI" id="CHEBI:65315"/>
        <dbReference type="ChEBI" id="CHEBI:136798"/>
        <dbReference type="ChEBI" id="CHEBI:456215"/>
        <dbReference type="EC" id="2.8.1.4"/>
    </reaction>
</comment>
<evidence type="ECO:0000256" key="15">
    <source>
        <dbReference type="ARBA" id="ARBA00075337"/>
    </source>
</evidence>
<dbReference type="NCBIfam" id="TIGR00342">
    <property type="entry name" value="tRNA uracil 4-sulfurtransferase ThiI"/>
    <property type="match status" value="1"/>
</dbReference>
<dbReference type="EMBL" id="CP031088">
    <property type="protein sequence ID" value="AXF96755.1"/>
    <property type="molecule type" value="Genomic_DNA"/>
</dbReference>
<dbReference type="GO" id="GO:0009228">
    <property type="term" value="P:thiamine biosynthetic process"/>
    <property type="evidence" value="ECO:0007669"/>
    <property type="project" value="UniProtKB-KW"/>
</dbReference>
<evidence type="ECO:0000256" key="11">
    <source>
        <dbReference type="ARBA" id="ARBA00058382"/>
    </source>
</evidence>
<feature type="binding site" evidence="18">
    <location>
        <position position="270"/>
    </location>
    <ligand>
        <name>ATP</name>
        <dbReference type="ChEBI" id="CHEBI:30616"/>
    </ligand>
</feature>
<evidence type="ECO:0000259" key="19">
    <source>
        <dbReference type="PROSITE" id="PS51165"/>
    </source>
</evidence>
<gene>
    <name evidence="18" type="primary">thiI</name>
    <name evidence="20" type="ORF">SDAV_001806</name>
</gene>